<dbReference type="InterPro" id="IPR024383">
    <property type="entry name" value="DUF3849"/>
</dbReference>
<evidence type="ECO:0000313" key="2">
    <source>
        <dbReference type="EMBL" id="MBC8597426.1"/>
    </source>
</evidence>
<evidence type="ECO:0000259" key="1">
    <source>
        <dbReference type="Pfam" id="PF12960"/>
    </source>
</evidence>
<feature type="domain" description="DUF3849" evidence="1">
    <location>
        <begin position="6"/>
        <end position="130"/>
    </location>
</feature>
<proteinExistence type="predicted"/>
<gene>
    <name evidence="2" type="ORF">H8706_11210</name>
</gene>
<protein>
    <submittedName>
        <fullName evidence="2">DUF3849 domain-containing protein</fullName>
    </submittedName>
</protein>
<organism evidence="2 3">
    <name type="scientific">Qingrenia yutianensis</name>
    <dbReference type="NCBI Taxonomy" id="2763676"/>
    <lineage>
        <taxon>Bacteria</taxon>
        <taxon>Bacillati</taxon>
        <taxon>Bacillota</taxon>
        <taxon>Clostridia</taxon>
        <taxon>Eubacteriales</taxon>
        <taxon>Oscillospiraceae</taxon>
        <taxon>Qingrenia</taxon>
    </lineage>
</organism>
<keyword evidence="3" id="KW-1185">Reference proteome</keyword>
<dbReference type="Proteomes" id="UP000647416">
    <property type="component" value="Unassembled WGS sequence"/>
</dbReference>
<name>A0A926FCK8_9FIRM</name>
<reference evidence="2" key="1">
    <citation type="submission" date="2020-08" db="EMBL/GenBank/DDBJ databases">
        <title>Genome public.</title>
        <authorList>
            <person name="Liu C."/>
            <person name="Sun Q."/>
        </authorList>
    </citation>
    <scope>NUCLEOTIDE SEQUENCE</scope>
    <source>
        <strain evidence="2">NSJ-50</strain>
    </source>
</reference>
<sequence>MAVEFYRYSYRTAEHDGDVEEYRASRDENRRCTEFIQHPQTGLYANAYKDNVVDKDGTYLDKCISEFGMQRMMFVIANTVKMSKHDGRWSPEVKEWAKDFMTSHTSEYADGYLSQIHTGVVNILAEKIIKKYNDLNLPDWAREKLEKLQNTGPEEEQTGGINLN</sequence>
<comment type="caution">
    <text evidence="2">The sequence shown here is derived from an EMBL/GenBank/DDBJ whole genome shotgun (WGS) entry which is preliminary data.</text>
</comment>
<dbReference type="AlphaFoldDB" id="A0A926FCK8"/>
<dbReference type="EMBL" id="JACRTE010000029">
    <property type="protein sequence ID" value="MBC8597426.1"/>
    <property type="molecule type" value="Genomic_DNA"/>
</dbReference>
<dbReference type="Pfam" id="PF12960">
    <property type="entry name" value="DUF3849"/>
    <property type="match status" value="1"/>
</dbReference>
<dbReference type="RefSeq" id="WP_262432698.1">
    <property type="nucleotide sequence ID" value="NZ_JACRTE010000029.1"/>
</dbReference>
<evidence type="ECO:0000313" key="3">
    <source>
        <dbReference type="Proteomes" id="UP000647416"/>
    </source>
</evidence>
<accession>A0A926FCK8</accession>